<dbReference type="AlphaFoldDB" id="A0A841FUT5"/>
<proteinExistence type="predicted"/>
<evidence type="ECO:0000313" key="2">
    <source>
        <dbReference type="Proteomes" id="UP000548476"/>
    </source>
</evidence>
<sequence length="258" mass="27517">MKTSSEDLELLAHGALDLEGLLVEASNATLRAVIEHDGRTARCVYKPIRGEKPLWDFPNGTLAGREAAAYGVSRAFGVPLVPPTILREGPMGQGACQLWIEEDGEPLVGFVPAAEVPEGWHPIAAARGPDGEAYHLAHADDPALAMMTALDVVMNNADRKGAHVLHDASGGVFGVDHGLCFHTEPKLRTVLWGWAGEPLPAEVGDAVERFLSADPEGFAPYLTGEELAATYARAAKLLADGRFPEPPEDRAALPWPPI</sequence>
<keyword evidence="2" id="KW-1185">Reference proteome</keyword>
<gene>
    <name evidence="1" type="ORF">HNR73_003604</name>
</gene>
<evidence type="ECO:0000313" key="1">
    <source>
        <dbReference type="EMBL" id="MBB6035740.1"/>
    </source>
</evidence>
<name>A0A841FUT5_9ACTN</name>
<reference evidence="1 2" key="1">
    <citation type="submission" date="2020-08" db="EMBL/GenBank/DDBJ databases">
        <title>Genomic Encyclopedia of Type Strains, Phase IV (KMG-IV): sequencing the most valuable type-strain genomes for metagenomic binning, comparative biology and taxonomic classification.</title>
        <authorList>
            <person name="Goeker M."/>
        </authorList>
    </citation>
    <scope>NUCLEOTIDE SEQUENCE [LARGE SCALE GENOMIC DNA]</scope>
    <source>
        <strain evidence="1 2">YIM 65646</strain>
    </source>
</reference>
<dbReference type="RefSeq" id="WP_184788591.1">
    <property type="nucleotide sequence ID" value="NZ_BONT01000075.1"/>
</dbReference>
<dbReference type="NCBIfam" id="TIGR03843">
    <property type="entry name" value="SCO1664 family protein"/>
    <property type="match status" value="1"/>
</dbReference>
<dbReference type="InterPro" id="IPR022292">
    <property type="entry name" value="CHP03843"/>
</dbReference>
<comment type="caution">
    <text evidence="1">The sequence shown here is derived from an EMBL/GenBank/DDBJ whole genome shotgun (WGS) entry which is preliminary data.</text>
</comment>
<dbReference type="EMBL" id="JACHGT010000007">
    <property type="protein sequence ID" value="MBB6035740.1"/>
    <property type="molecule type" value="Genomic_DNA"/>
</dbReference>
<dbReference type="Proteomes" id="UP000548476">
    <property type="component" value="Unassembled WGS sequence"/>
</dbReference>
<organism evidence="1 2">
    <name type="scientific">Phytomonospora endophytica</name>
    <dbReference type="NCBI Taxonomy" id="714109"/>
    <lineage>
        <taxon>Bacteria</taxon>
        <taxon>Bacillati</taxon>
        <taxon>Actinomycetota</taxon>
        <taxon>Actinomycetes</taxon>
        <taxon>Micromonosporales</taxon>
        <taxon>Micromonosporaceae</taxon>
        <taxon>Phytomonospora</taxon>
    </lineage>
</organism>
<accession>A0A841FUT5</accession>
<protein>
    <submittedName>
        <fullName evidence="1">Putative repeat protein (TIGR03843 family)</fullName>
    </submittedName>
</protein>